<dbReference type="Proteomes" id="UP000077315">
    <property type="component" value="Unassembled WGS sequence"/>
</dbReference>
<dbReference type="VEuPathDB" id="FungiDB:PHYBLDRAFT_184883"/>
<evidence type="ECO:0008006" key="5">
    <source>
        <dbReference type="Google" id="ProtNLM"/>
    </source>
</evidence>
<reference evidence="4" key="1">
    <citation type="submission" date="2015-06" db="EMBL/GenBank/DDBJ databases">
        <title>Expansion of signal transduction pathways in fungi by whole-genome duplication.</title>
        <authorList>
            <consortium name="DOE Joint Genome Institute"/>
            <person name="Corrochano L.M."/>
            <person name="Kuo A."/>
            <person name="Marcet-Houben M."/>
            <person name="Polaino S."/>
            <person name="Salamov A."/>
            <person name="Villalobos J.M."/>
            <person name="Alvarez M.I."/>
            <person name="Avalos J."/>
            <person name="Benito E.P."/>
            <person name="Benoit I."/>
            <person name="Burger G."/>
            <person name="Camino L.P."/>
            <person name="Canovas D."/>
            <person name="Cerda-Olmedo E."/>
            <person name="Cheng J.-F."/>
            <person name="Dominguez A."/>
            <person name="Elias M."/>
            <person name="Eslava A.P."/>
            <person name="Glaser F."/>
            <person name="Grimwood J."/>
            <person name="Gutierrez G."/>
            <person name="Heitman J."/>
            <person name="Henrissat B."/>
            <person name="Iturriaga E.A."/>
            <person name="Lang B.F."/>
            <person name="Lavin J.L."/>
            <person name="Lee S."/>
            <person name="Li W."/>
            <person name="Lindquist E."/>
            <person name="Lopez-Garcia S."/>
            <person name="Luque E.M."/>
            <person name="Marcos A.T."/>
            <person name="Martin J."/>
            <person name="McCluskey K."/>
            <person name="Medina H.R."/>
            <person name="Miralles-Duran A."/>
            <person name="Miyazaki A."/>
            <person name="Munoz-Torres E."/>
            <person name="Oguiza J.A."/>
            <person name="Ohm R."/>
            <person name="Olmedo M."/>
            <person name="Orejas M."/>
            <person name="Ortiz-Castellanos L."/>
            <person name="Pisabarro A.G."/>
            <person name="Rodriguez-Romero J."/>
            <person name="Ruiz-Herrera J."/>
            <person name="Ruiz-Vazquez R."/>
            <person name="Sanz C."/>
            <person name="Schackwitz W."/>
            <person name="Schmutz J."/>
            <person name="Shahriari M."/>
            <person name="Shelest E."/>
            <person name="Silva-Franco F."/>
            <person name="Soanes D."/>
            <person name="Syed K."/>
            <person name="Tagua V.G."/>
            <person name="Talbot N.J."/>
            <person name="Thon M."/>
            <person name="De vries R.P."/>
            <person name="Wiebenga A."/>
            <person name="Yadav J.S."/>
            <person name="Braun E.L."/>
            <person name="Baker S."/>
            <person name="Garre V."/>
            <person name="Horwitz B."/>
            <person name="Torres-Martinez S."/>
            <person name="Idnurm A."/>
            <person name="Herrera-Estrella A."/>
            <person name="Gabaldon T."/>
            <person name="Grigoriev I.V."/>
        </authorList>
    </citation>
    <scope>NUCLEOTIDE SEQUENCE [LARGE SCALE GENOMIC DNA]</scope>
    <source>
        <strain evidence="4">NRRL 1555(-)</strain>
    </source>
</reference>
<dbReference type="RefSeq" id="XP_018297759.1">
    <property type="nucleotide sequence ID" value="XM_018438998.1"/>
</dbReference>
<evidence type="ECO:0000256" key="1">
    <source>
        <dbReference type="SAM" id="MobiDB-lite"/>
    </source>
</evidence>
<protein>
    <recommendedName>
        <fullName evidence="5">Transmembrane protein</fullName>
    </recommendedName>
</protein>
<keyword evidence="2" id="KW-0812">Transmembrane</keyword>
<feature type="transmembrane region" description="Helical" evidence="2">
    <location>
        <begin position="144"/>
        <end position="166"/>
    </location>
</feature>
<feature type="transmembrane region" description="Helical" evidence="2">
    <location>
        <begin position="186"/>
        <end position="211"/>
    </location>
</feature>
<accession>A0A167QHV6</accession>
<dbReference type="OrthoDB" id="2279810at2759"/>
<feature type="transmembrane region" description="Helical" evidence="2">
    <location>
        <begin position="63"/>
        <end position="88"/>
    </location>
</feature>
<proteinExistence type="predicted"/>
<dbReference type="AlphaFoldDB" id="A0A167QHV6"/>
<evidence type="ECO:0000313" key="3">
    <source>
        <dbReference type="EMBL" id="OAD79719.1"/>
    </source>
</evidence>
<dbReference type="EMBL" id="KV440972">
    <property type="protein sequence ID" value="OAD79719.1"/>
    <property type="molecule type" value="Genomic_DNA"/>
</dbReference>
<keyword evidence="2" id="KW-0472">Membrane</keyword>
<keyword evidence="4" id="KW-1185">Reference proteome</keyword>
<name>A0A167QHV6_PHYB8</name>
<sequence>MISTGLGLTMASLGIIGLALALLSLIPVNVYNIVVAVSALKDLVKYEYDQNRPEWWLLPKESALYLAFLTGSVIYSLITMAMVMLTLAGGKRQAQKGRTQVSDTPHPGLVSQDNLYKRHGRTDIESSQVNQPTQGQTSVWLGRIGCLVFIGQIGWALFGTHLLFFTDLDNKLFPATVRTLTTISVFILWLNYIIIAIFSFILFCASFFIILGGARRRSQHQNDGTGEMQAHHQETTPLLR</sequence>
<organism evidence="3 4">
    <name type="scientific">Phycomyces blakesleeanus (strain ATCC 8743b / DSM 1359 / FGSC 10004 / NBRC 33097 / NRRL 1555)</name>
    <dbReference type="NCBI Taxonomy" id="763407"/>
    <lineage>
        <taxon>Eukaryota</taxon>
        <taxon>Fungi</taxon>
        <taxon>Fungi incertae sedis</taxon>
        <taxon>Mucoromycota</taxon>
        <taxon>Mucoromycotina</taxon>
        <taxon>Mucoromycetes</taxon>
        <taxon>Mucorales</taxon>
        <taxon>Phycomycetaceae</taxon>
        <taxon>Phycomyces</taxon>
    </lineage>
</organism>
<gene>
    <name evidence="3" type="ORF">PHYBLDRAFT_184883</name>
</gene>
<evidence type="ECO:0000313" key="4">
    <source>
        <dbReference type="Proteomes" id="UP000077315"/>
    </source>
</evidence>
<dbReference type="InParanoid" id="A0A167QHV6"/>
<feature type="transmembrane region" description="Helical" evidence="2">
    <location>
        <begin position="12"/>
        <end position="34"/>
    </location>
</feature>
<dbReference type="GeneID" id="28999904"/>
<keyword evidence="2" id="KW-1133">Transmembrane helix</keyword>
<evidence type="ECO:0000256" key="2">
    <source>
        <dbReference type="SAM" id="Phobius"/>
    </source>
</evidence>
<feature type="region of interest" description="Disordered" evidence="1">
    <location>
        <begin position="221"/>
        <end position="240"/>
    </location>
</feature>